<gene>
    <name evidence="1" type="ORF">S01H4_29610</name>
</gene>
<dbReference type="AlphaFoldDB" id="X1AGB5"/>
<dbReference type="EMBL" id="BART01015213">
    <property type="protein sequence ID" value="GAG81610.1"/>
    <property type="molecule type" value="Genomic_DNA"/>
</dbReference>
<name>X1AGB5_9ZZZZ</name>
<accession>X1AGB5</accession>
<reference evidence="1" key="1">
    <citation type="journal article" date="2014" name="Front. Microbiol.">
        <title>High frequency of phylogenetically diverse reductive dehalogenase-homologous genes in deep subseafloor sedimentary metagenomes.</title>
        <authorList>
            <person name="Kawai M."/>
            <person name="Futagami T."/>
            <person name="Toyoda A."/>
            <person name="Takaki Y."/>
            <person name="Nishi S."/>
            <person name="Hori S."/>
            <person name="Arai W."/>
            <person name="Tsubouchi T."/>
            <person name="Morono Y."/>
            <person name="Uchiyama I."/>
            <person name="Ito T."/>
            <person name="Fujiyama A."/>
            <person name="Inagaki F."/>
            <person name="Takami H."/>
        </authorList>
    </citation>
    <scope>NUCLEOTIDE SEQUENCE</scope>
    <source>
        <strain evidence="1">Expedition CK06-06</strain>
    </source>
</reference>
<organism evidence="1">
    <name type="scientific">marine sediment metagenome</name>
    <dbReference type="NCBI Taxonomy" id="412755"/>
    <lineage>
        <taxon>unclassified sequences</taxon>
        <taxon>metagenomes</taxon>
        <taxon>ecological metagenomes</taxon>
    </lineage>
</organism>
<evidence type="ECO:0000313" key="1">
    <source>
        <dbReference type="EMBL" id="GAG81610.1"/>
    </source>
</evidence>
<feature type="non-terminal residue" evidence="1">
    <location>
        <position position="48"/>
    </location>
</feature>
<protein>
    <submittedName>
        <fullName evidence="1">Uncharacterized protein</fullName>
    </submittedName>
</protein>
<comment type="caution">
    <text evidence="1">The sequence shown here is derived from an EMBL/GenBank/DDBJ whole genome shotgun (WGS) entry which is preliminary data.</text>
</comment>
<proteinExistence type="predicted"/>
<sequence>MTKKKKNTESVVDASWEIKDRQYFLLGNREPITFTLSSRHTQRYPLLW</sequence>